<dbReference type="Gene3D" id="3.30.70.330">
    <property type="match status" value="2"/>
</dbReference>
<feature type="compositionally biased region" description="Polar residues" evidence="4">
    <location>
        <begin position="69"/>
        <end position="89"/>
    </location>
</feature>
<evidence type="ECO:0000313" key="6">
    <source>
        <dbReference type="EMBL" id="TKA21841.1"/>
    </source>
</evidence>
<dbReference type="Proteomes" id="UP000308549">
    <property type="component" value="Unassembled WGS sequence"/>
</dbReference>
<feature type="domain" description="RRM" evidence="5">
    <location>
        <begin position="307"/>
        <end position="385"/>
    </location>
</feature>
<comment type="caution">
    <text evidence="6">The sequence shown here is derived from an EMBL/GenBank/DDBJ whole genome shotgun (WGS) entry which is preliminary data.</text>
</comment>
<dbReference type="InterPro" id="IPR000504">
    <property type="entry name" value="RRM_dom"/>
</dbReference>
<keyword evidence="1" id="KW-0677">Repeat</keyword>
<evidence type="ECO:0000256" key="4">
    <source>
        <dbReference type="SAM" id="MobiDB-lite"/>
    </source>
</evidence>
<feature type="domain" description="RRM" evidence="5">
    <location>
        <begin position="213"/>
        <end position="290"/>
    </location>
</feature>
<keyword evidence="7" id="KW-1185">Reference proteome</keyword>
<dbReference type="OrthoDB" id="6730379at2759"/>
<evidence type="ECO:0000256" key="3">
    <source>
        <dbReference type="PROSITE-ProRule" id="PRU00176"/>
    </source>
</evidence>
<reference evidence="6 7" key="1">
    <citation type="submission" date="2017-03" db="EMBL/GenBank/DDBJ databases">
        <title>Genomes of endolithic fungi from Antarctica.</title>
        <authorList>
            <person name="Coleine C."/>
            <person name="Masonjones S."/>
            <person name="Stajich J.E."/>
        </authorList>
    </citation>
    <scope>NUCLEOTIDE SEQUENCE [LARGE SCALE GENOMIC DNA]</scope>
    <source>
        <strain evidence="6 7">CCFEE 6315</strain>
    </source>
</reference>
<name>A0A4U0TJ58_9PEZI</name>
<keyword evidence="2 3" id="KW-0694">RNA-binding</keyword>
<dbReference type="AlphaFoldDB" id="A0A4U0TJ58"/>
<dbReference type="InterPro" id="IPR035979">
    <property type="entry name" value="RBD_domain_sf"/>
</dbReference>
<protein>
    <recommendedName>
        <fullName evidence="5">RRM domain-containing protein</fullName>
    </recommendedName>
</protein>
<dbReference type="PANTHER" id="PTHR23236:SF119">
    <property type="entry name" value="NUCLEAR RNA-BINDING PROTEIN SART-3"/>
    <property type="match status" value="1"/>
</dbReference>
<organism evidence="6 7">
    <name type="scientific">Salinomyces thailandicus</name>
    <dbReference type="NCBI Taxonomy" id="706561"/>
    <lineage>
        <taxon>Eukaryota</taxon>
        <taxon>Fungi</taxon>
        <taxon>Dikarya</taxon>
        <taxon>Ascomycota</taxon>
        <taxon>Pezizomycotina</taxon>
        <taxon>Dothideomycetes</taxon>
        <taxon>Dothideomycetidae</taxon>
        <taxon>Mycosphaerellales</taxon>
        <taxon>Teratosphaeriaceae</taxon>
        <taxon>Salinomyces</taxon>
    </lineage>
</organism>
<dbReference type="SUPFAM" id="SSF54928">
    <property type="entry name" value="RNA-binding domain, RBD"/>
    <property type="match status" value="2"/>
</dbReference>
<dbReference type="GO" id="GO:0003723">
    <property type="term" value="F:RNA binding"/>
    <property type="evidence" value="ECO:0007669"/>
    <property type="project" value="UniProtKB-UniRule"/>
</dbReference>
<feature type="compositionally biased region" description="Polar residues" evidence="4">
    <location>
        <begin position="124"/>
        <end position="146"/>
    </location>
</feature>
<accession>A0A4U0TJ58</accession>
<gene>
    <name evidence="6" type="ORF">B0A50_08510</name>
</gene>
<dbReference type="InterPro" id="IPR012677">
    <property type="entry name" value="Nucleotide-bd_a/b_plait_sf"/>
</dbReference>
<feature type="compositionally biased region" description="Basic and acidic residues" evidence="4">
    <location>
        <begin position="90"/>
        <end position="100"/>
    </location>
</feature>
<dbReference type="CDD" id="cd00590">
    <property type="entry name" value="RRM_SF"/>
    <property type="match status" value="1"/>
</dbReference>
<feature type="compositionally biased region" description="Low complexity" evidence="4">
    <location>
        <begin position="190"/>
        <end position="206"/>
    </location>
</feature>
<sequence length="405" mass="44160">MTVPLEVEVYAVVVVYILRRVAARAISAQPSRQLSTLRPSYRATATPKPAIARAFHESRLWRADEAQQKDSTVSPTEASSSGETVTTEPSRAEEDIKEESIATPDVADGTQSRQPADSAHDAVSESSGTTSAPLGQSEAPSNSESVLDTVSDVAHSAAQTAQKATSSAAETAQDVASRAAAASPFGSLDNLSNASSGRRSSSVENRPTPEPSRILYVGNLFFEVTAPQLEAEMSRYGEISNARVVTDGRGLSKGFAYIEFATQEAATRAVKEMDQKIFQGRRVAVQYHVRRERTSPRPTRPESAPSKTLFIGNMSYQMSDKDLNDLFREIRNVVDVRVAIDRRSGQPRGFAHADFLDIASAERAKAYLTKKIIYGRQLKIDFSAESTYKSIPPRSRDHREEESGV</sequence>
<dbReference type="PANTHER" id="PTHR23236">
    <property type="entry name" value="EUKARYOTIC TRANSLATION INITIATION FACTOR 4B/4H"/>
    <property type="match status" value="1"/>
</dbReference>
<evidence type="ECO:0000259" key="5">
    <source>
        <dbReference type="PROSITE" id="PS50102"/>
    </source>
</evidence>
<evidence type="ECO:0000313" key="7">
    <source>
        <dbReference type="Proteomes" id="UP000308549"/>
    </source>
</evidence>
<dbReference type="SMART" id="SM00360">
    <property type="entry name" value="RRM"/>
    <property type="match status" value="2"/>
</dbReference>
<dbReference type="EMBL" id="NAJL01000097">
    <property type="protein sequence ID" value="TKA21841.1"/>
    <property type="molecule type" value="Genomic_DNA"/>
</dbReference>
<evidence type="ECO:0000256" key="2">
    <source>
        <dbReference type="ARBA" id="ARBA00022884"/>
    </source>
</evidence>
<dbReference type="Pfam" id="PF00076">
    <property type="entry name" value="RRM_1"/>
    <property type="match status" value="2"/>
</dbReference>
<dbReference type="PROSITE" id="PS50102">
    <property type="entry name" value="RRM"/>
    <property type="match status" value="2"/>
</dbReference>
<proteinExistence type="predicted"/>
<feature type="region of interest" description="Disordered" evidence="4">
    <location>
        <begin position="185"/>
        <end position="210"/>
    </location>
</feature>
<feature type="region of interest" description="Disordered" evidence="4">
    <location>
        <begin position="63"/>
        <end position="146"/>
    </location>
</feature>
<evidence type="ECO:0000256" key="1">
    <source>
        <dbReference type="ARBA" id="ARBA00022737"/>
    </source>
</evidence>
<feature type="compositionally biased region" description="Basic and acidic residues" evidence="4">
    <location>
        <begin position="394"/>
        <end position="405"/>
    </location>
</feature>
<feature type="region of interest" description="Disordered" evidence="4">
    <location>
        <begin position="386"/>
        <end position="405"/>
    </location>
</feature>